<dbReference type="PROSITE" id="PS51885">
    <property type="entry name" value="NEPRILYSIN"/>
    <property type="match status" value="1"/>
</dbReference>
<dbReference type="Proteomes" id="UP000027215">
    <property type="component" value="Chromosome"/>
</dbReference>
<keyword evidence="4" id="KW-0479">Metal-binding</keyword>
<protein>
    <submittedName>
        <fullName evidence="11">Peptidase</fullName>
    </submittedName>
</protein>
<dbReference type="RefSeq" id="WP_038274450.1">
    <property type="nucleotide sequence ID" value="NZ_CP006696.1"/>
</dbReference>
<keyword evidence="6" id="KW-0862">Zinc</keyword>
<keyword evidence="3" id="KW-0645">Protease</keyword>
<dbReference type="KEGG" id="xfs:D934_11980"/>
<feature type="signal peptide" evidence="8">
    <location>
        <begin position="1"/>
        <end position="25"/>
    </location>
</feature>
<evidence type="ECO:0000259" key="10">
    <source>
        <dbReference type="Pfam" id="PF05649"/>
    </source>
</evidence>
<dbReference type="PATRIC" id="fig|155920.8.peg.2815"/>
<dbReference type="GO" id="GO:0016485">
    <property type="term" value="P:protein processing"/>
    <property type="evidence" value="ECO:0007669"/>
    <property type="project" value="TreeGrafter"/>
</dbReference>
<dbReference type="InterPro" id="IPR018497">
    <property type="entry name" value="Peptidase_M13_C"/>
</dbReference>
<evidence type="ECO:0000259" key="9">
    <source>
        <dbReference type="Pfam" id="PF01431"/>
    </source>
</evidence>
<dbReference type="GO" id="GO:0046872">
    <property type="term" value="F:metal ion binding"/>
    <property type="evidence" value="ECO:0007669"/>
    <property type="project" value="UniProtKB-KW"/>
</dbReference>
<accession>A0A060H1K3</accession>
<organism evidence="11 12">
    <name type="scientific">Xylella fastidiosa subsp. sandyi Ann-1</name>
    <dbReference type="NCBI Taxonomy" id="155920"/>
    <lineage>
        <taxon>Bacteria</taxon>
        <taxon>Pseudomonadati</taxon>
        <taxon>Pseudomonadota</taxon>
        <taxon>Gammaproteobacteria</taxon>
        <taxon>Lysobacterales</taxon>
        <taxon>Lysobacteraceae</taxon>
        <taxon>Xylella</taxon>
    </lineage>
</organism>
<dbReference type="AlphaFoldDB" id="A0A060H1K3"/>
<evidence type="ECO:0000256" key="4">
    <source>
        <dbReference type="ARBA" id="ARBA00022723"/>
    </source>
</evidence>
<feature type="domain" description="Peptidase M13 C-terminal" evidence="9">
    <location>
        <begin position="496"/>
        <end position="697"/>
    </location>
</feature>
<dbReference type="PANTHER" id="PTHR11733">
    <property type="entry name" value="ZINC METALLOPROTEASE FAMILY M13 NEPRILYSIN-RELATED"/>
    <property type="match status" value="1"/>
</dbReference>
<reference evidence="11 12" key="1">
    <citation type="submission" date="2013-08" db="EMBL/GenBank/DDBJ databases">
        <authorList>
            <person name="Stouthamer R."/>
            <person name="Nunney L."/>
        </authorList>
    </citation>
    <scope>NUCLEOTIDE SEQUENCE [LARGE SCALE GENOMIC DNA]</scope>
    <source>
        <strain evidence="12">ann-1</strain>
    </source>
</reference>
<gene>
    <name evidence="11" type="ORF">D934_11980</name>
</gene>
<proteinExistence type="inferred from homology"/>
<evidence type="ECO:0000313" key="12">
    <source>
        <dbReference type="Proteomes" id="UP000027215"/>
    </source>
</evidence>
<keyword evidence="5" id="KW-0378">Hydrolase</keyword>
<dbReference type="InterPro" id="IPR008753">
    <property type="entry name" value="Peptidase_M13_N"/>
</dbReference>
<dbReference type="GO" id="GO:0004222">
    <property type="term" value="F:metalloendopeptidase activity"/>
    <property type="evidence" value="ECO:0007669"/>
    <property type="project" value="InterPro"/>
</dbReference>
<dbReference type="InterPro" id="IPR042089">
    <property type="entry name" value="Peptidase_M13_dom_2"/>
</dbReference>
<evidence type="ECO:0000256" key="8">
    <source>
        <dbReference type="SAM" id="SignalP"/>
    </source>
</evidence>
<feature type="chain" id="PRO_5001582947" evidence="8">
    <location>
        <begin position="26"/>
        <end position="700"/>
    </location>
</feature>
<evidence type="ECO:0000256" key="6">
    <source>
        <dbReference type="ARBA" id="ARBA00022833"/>
    </source>
</evidence>
<dbReference type="Pfam" id="PF05649">
    <property type="entry name" value="Peptidase_M13_N"/>
    <property type="match status" value="1"/>
</dbReference>
<dbReference type="Gene3D" id="3.40.390.10">
    <property type="entry name" value="Collagenase (Catalytic Domain)"/>
    <property type="match status" value="1"/>
</dbReference>
<comment type="similarity">
    <text evidence="2">Belongs to the peptidase M13 family.</text>
</comment>
<dbReference type="InterPro" id="IPR000718">
    <property type="entry name" value="Peptidase_M13"/>
</dbReference>
<keyword evidence="8" id="KW-0732">Signal</keyword>
<evidence type="ECO:0000256" key="2">
    <source>
        <dbReference type="ARBA" id="ARBA00007357"/>
    </source>
</evidence>
<dbReference type="HOGENOM" id="CLU_006187_7_2_6"/>
<name>A0A060H1K3_XYLFS</name>
<comment type="cofactor">
    <cofactor evidence="1">
        <name>Zn(2+)</name>
        <dbReference type="ChEBI" id="CHEBI:29105"/>
    </cofactor>
</comment>
<dbReference type="InterPro" id="IPR024079">
    <property type="entry name" value="MetalloPept_cat_dom_sf"/>
</dbReference>
<dbReference type="Gene3D" id="1.10.1380.10">
    <property type="entry name" value="Neutral endopeptidase , domain2"/>
    <property type="match status" value="1"/>
</dbReference>
<evidence type="ECO:0000313" key="11">
    <source>
        <dbReference type="EMBL" id="AIC10649.1"/>
    </source>
</evidence>
<sequence>MPHKYQWLPLSLAVAMTLASCNRNAPAPVAIPTPNPTPKTNTNDIDLSTLPPVIRFTASDLDPTGNPCTDLHTYVNGNWLKANPVPSDRTSWGAFQMLDERSNAIQRQLIEHAAADPQSSGIKKILSDLWNTGMDEAKIETQGIDPLKTDLAAIDAITNQDTLVNYLRSTAAKGQGELFTLSAYPDFKDPTRNIAYISQGGLGLPDPEYYTKPANKDKLLAYKAHIAKVLELSGMAAADAAKHADKIIAFETRLAKVSKTTQQIARDVTLHYNPVTPTQANKLTPHWSWTEAFKAQGVPLPDMFSLAIPAFHKEVDRMLADTDVAIWRAYLRFHTVDNASPYLSRPFVDEHFAFWNNTMRGQKEIKPRWERVLDTINEKTGEALGQLYVKAAFPTESKVKMEALVAQLRTALKARIEKLDWMSPATKSKALAKWESFTAKIGYPDQWRSWDNLHTSRDSYLGNVLTAKQFNYTWNLSKIGKPVDKTEWGMPPQMVNAYYDPQKNEIVFPAAILQPPFFDPDAPLESNYGGIVAIIGHEMTHGYDDQGSRFGPTGKFEQWWTKADAKAFSARTTKLVTQFNSYRTEDGKQVNGSLTLGENIADLGGLNTAYDAMKTATAGQTDPKTDGITREQRFFYNWATVWRAQYTPEEQAMLLKTDPHAPPHFRTIGPPSNMPSFAEAFNCKPGDAMVRHNDQQVVIW</sequence>
<dbReference type="GO" id="GO:0005886">
    <property type="term" value="C:plasma membrane"/>
    <property type="evidence" value="ECO:0007669"/>
    <property type="project" value="TreeGrafter"/>
</dbReference>
<dbReference type="PROSITE" id="PS51257">
    <property type="entry name" value="PROKAR_LIPOPROTEIN"/>
    <property type="match status" value="1"/>
</dbReference>
<dbReference type="EMBL" id="CP006696">
    <property type="protein sequence ID" value="AIC10649.1"/>
    <property type="molecule type" value="Genomic_DNA"/>
</dbReference>
<keyword evidence="7" id="KW-0482">Metalloprotease</keyword>
<evidence type="ECO:0000256" key="7">
    <source>
        <dbReference type="ARBA" id="ARBA00023049"/>
    </source>
</evidence>
<dbReference type="SUPFAM" id="SSF55486">
    <property type="entry name" value="Metalloproteases ('zincins'), catalytic domain"/>
    <property type="match status" value="1"/>
</dbReference>
<evidence type="ECO:0000256" key="5">
    <source>
        <dbReference type="ARBA" id="ARBA00022801"/>
    </source>
</evidence>
<dbReference type="PANTHER" id="PTHR11733:SF167">
    <property type="entry name" value="FI17812P1-RELATED"/>
    <property type="match status" value="1"/>
</dbReference>
<dbReference type="CDD" id="cd08662">
    <property type="entry name" value="M13"/>
    <property type="match status" value="1"/>
</dbReference>
<evidence type="ECO:0000256" key="3">
    <source>
        <dbReference type="ARBA" id="ARBA00022670"/>
    </source>
</evidence>
<feature type="domain" description="Peptidase M13 N-terminal" evidence="10">
    <location>
        <begin position="67"/>
        <end position="444"/>
    </location>
</feature>
<dbReference type="Pfam" id="PF01431">
    <property type="entry name" value="Peptidase_M13"/>
    <property type="match status" value="1"/>
</dbReference>
<evidence type="ECO:0000256" key="1">
    <source>
        <dbReference type="ARBA" id="ARBA00001947"/>
    </source>
</evidence>
<dbReference type="PRINTS" id="PR00786">
    <property type="entry name" value="NEPRILYSIN"/>
</dbReference>